<dbReference type="PANTHER" id="PTHR43343:SF3">
    <property type="entry name" value="PROTEASE DO-LIKE 8, CHLOROPLASTIC"/>
    <property type="match status" value="1"/>
</dbReference>
<dbReference type="GO" id="GO:0006508">
    <property type="term" value="P:proteolysis"/>
    <property type="evidence" value="ECO:0007669"/>
    <property type="project" value="UniProtKB-KW"/>
</dbReference>
<dbReference type="InterPro" id="IPR001478">
    <property type="entry name" value="PDZ"/>
</dbReference>
<evidence type="ECO:0000256" key="3">
    <source>
        <dbReference type="ARBA" id="ARBA00022801"/>
    </source>
</evidence>
<evidence type="ECO:0000259" key="4">
    <source>
        <dbReference type="PROSITE" id="PS50106"/>
    </source>
</evidence>
<dbReference type="InterPro" id="IPR051201">
    <property type="entry name" value="Chloro_Bact_Ser_Proteases"/>
</dbReference>
<dbReference type="OrthoDB" id="9758917at2"/>
<proteinExistence type="inferred from homology"/>
<keyword evidence="2" id="KW-0645">Protease</keyword>
<dbReference type="PROSITE" id="PS50106">
    <property type="entry name" value="PDZ"/>
    <property type="match status" value="1"/>
</dbReference>
<accession>A0A328HKM3</accession>
<dbReference type="InterPro" id="IPR036034">
    <property type="entry name" value="PDZ_sf"/>
</dbReference>
<dbReference type="SUPFAM" id="SSF50156">
    <property type="entry name" value="PDZ domain-like"/>
    <property type="match status" value="1"/>
</dbReference>
<gene>
    <name evidence="5" type="ORF">DBZ45_01630</name>
</gene>
<organism evidence="5 6">
    <name type="scientific">Arthrobacter globiformis</name>
    <dbReference type="NCBI Taxonomy" id="1665"/>
    <lineage>
        <taxon>Bacteria</taxon>
        <taxon>Bacillati</taxon>
        <taxon>Actinomycetota</taxon>
        <taxon>Actinomycetes</taxon>
        <taxon>Micrococcales</taxon>
        <taxon>Micrococcaceae</taxon>
        <taxon>Arthrobacter</taxon>
    </lineage>
</organism>
<dbReference type="SMART" id="SM00228">
    <property type="entry name" value="PDZ"/>
    <property type="match status" value="1"/>
</dbReference>
<dbReference type="GO" id="GO:0008233">
    <property type="term" value="F:peptidase activity"/>
    <property type="evidence" value="ECO:0007669"/>
    <property type="project" value="UniProtKB-KW"/>
</dbReference>
<keyword evidence="3" id="KW-0378">Hydrolase</keyword>
<comment type="similarity">
    <text evidence="1">Belongs to the peptidase S1C family.</text>
</comment>
<dbReference type="Gene3D" id="2.30.42.10">
    <property type="match status" value="1"/>
</dbReference>
<protein>
    <recommendedName>
        <fullName evidence="4">PDZ domain-containing protein</fullName>
    </recommendedName>
</protein>
<evidence type="ECO:0000313" key="6">
    <source>
        <dbReference type="Proteomes" id="UP000249166"/>
    </source>
</evidence>
<sequence length="156" mass="16287">MYPRWGAVVNSRGEIVGISEAYIPPQSGAVALGFAIPAATAVQVAEQLLKDGKADHSFIGLSPADITSQIAEQLHLPDTEGVLVLSVVRNGPADRAGLRPEDVLLSLEGPKLNAPEDLLAALRSKAPGQAVSVQYRRGADVGDTKVTLSERPTAEG</sequence>
<feature type="domain" description="PDZ" evidence="4">
    <location>
        <begin position="45"/>
        <end position="137"/>
    </location>
</feature>
<reference evidence="5 6" key="1">
    <citation type="submission" date="2018-04" db="EMBL/GenBank/DDBJ databases">
        <title>Bacteria isolated from cave deposits of Manipur.</title>
        <authorList>
            <person name="Sahoo D."/>
            <person name="Sarangthem I."/>
            <person name="Nandeibam J."/>
        </authorList>
    </citation>
    <scope>NUCLEOTIDE SEQUENCE [LARGE SCALE GENOMIC DNA]</scope>
    <source>
        <strain evidence="6">mrc11</strain>
    </source>
</reference>
<comment type="caution">
    <text evidence="5">The sequence shown here is derived from an EMBL/GenBank/DDBJ whole genome shotgun (WGS) entry which is preliminary data.</text>
</comment>
<evidence type="ECO:0000256" key="1">
    <source>
        <dbReference type="ARBA" id="ARBA00010541"/>
    </source>
</evidence>
<evidence type="ECO:0000313" key="5">
    <source>
        <dbReference type="EMBL" id="RAM39082.1"/>
    </source>
</evidence>
<dbReference type="Pfam" id="PF13180">
    <property type="entry name" value="PDZ_2"/>
    <property type="match status" value="1"/>
</dbReference>
<dbReference type="Proteomes" id="UP000249166">
    <property type="component" value="Unassembled WGS sequence"/>
</dbReference>
<name>A0A328HKM3_ARTGO</name>
<dbReference type="AlphaFoldDB" id="A0A328HKM3"/>
<evidence type="ECO:0000256" key="2">
    <source>
        <dbReference type="ARBA" id="ARBA00022670"/>
    </source>
</evidence>
<dbReference type="EMBL" id="QLNP01000013">
    <property type="protein sequence ID" value="RAM39082.1"/>
    <property type="molecule type" value="Genomic_DNA"/>
</dbReference>
<dbReference type="InterPro" id="IPR043504">
    <property type="entry name" value="Peptidase_S1_PA_chymotrypsin"/>
</dbReference>
<dbReference type="PANTHER" id="PTHR43343">
    <property type="entry name" value="PEPTIDASE S12"/>
    <property type="match status" value="1"/>
</dbReference>
<dbReference type="Gene3D" id="2.40.10.10">
    <property type="entry name" value="Trypsin-like serine proteases"/>
    <property type="match status" value="1"/>
</dbReference>